<evidence type="ECO:0000256" key="1">
    <source>
        <dbReference type="SAM" id="Coils"/>
    </source>
</evidence>
<reference evidence="4" key="1">
    <citation type="journal article" date="2019" name="Int. J. Syst. Evol. Microbiol.">
        <title>The Global Catalogue of Microorganisms (GCM) 10K type strain sequencing project: providing services to taxonomists for standard genome sequencing and annotation.</title>
        <authorList>
            <consortium name="The Broad Institute Genomics Platform"/>
            <consortium name="The Broad Institute Genome Sequencing Center for Infectious Disease"/>
            <person name="Wu L."/>
            <person name="Ma J."/>
        </authorList>
    </citation>
    <scope>NUCLEOTIDE SEQUENCE [LARGE SCALE GENOMIC DNA]</scope>
    <source>
        <strain evidence="4">KCTC 13193</strain>
    </source>
</reference>
<dbReference type="Pfam" id="PF18546">
    <property type="entry name" value="MetOD1"/>
    <property type="match status" value="1"/>
</dbReference>
<evidence type="ECO:0000259" key="2">
    <source>
        <dbReference type="Pfam" id="PF18546"/>
    </source>
</evidence>
<keyword evidence="1" id="KW-0175">Coiled coil</keyword>
<protein>
    <submittedName>
        <fullName evidence="3">Methanogen output domain 1-containing protein</fullName>
    </submittedName>
</protein>
<keyword evidence="4" id="KW-1185">Reference proteome</keyword>
<proteinExistence type="predicted"/>
<organism evidence="3 4">
    <name type="scientific">Virgibacillus sediminis</name>
    <dbReference type="NCBI Taxonomy" id="202260"/>
    <lineage>
        <taxon>Bacteria</taxon>
        <taxon>Bacillati</taxon>
        <taxon>Bacillota</taxon>
        <taxon>Bacilli</taxon>
        <taxon>Bacillales</taxon>
        <taxon>Bacillaceae</taxon>
        <taxon>Virgibacillus</taxon>
    </lineage>
</organism>
<gene>
    <name evidence="3" type="ORF">ACFODW_16870</name>
</gene>
<dbReference type="Proteomes" id="UP001595387">
    <property type="component" value="Unassembled WGS sequence"/>
</dbReference>
<sequence length="214" mass="24091">MTKESQLTGAVFLSKLITQYAQLHSKTIGKAANEYIRQIGIRTGEWIESFYDESKELNWTPDKYAEVIVDLKNSIGGHFTISEVHPDHVVVQATGCPFGEIVQDAPHLCNMTSSVFGGIAARRFGYGKVSLRKRIALGHSGCEVAIYFEPNENESGDEYKDVPITPKNGNPFEWEEETIKALHTELEKSDQMIVSLLDEIEDLKKQVKKTEEQK</sequence>
<dbReference type="EMBL" id="JBHRRZ010000040">
    <property type="protein sequence ID" value="MFC2949996.1"/>
    <property type="molecule type" value="Genomic_DNA"/>
</dbReference>
<evidence type="ECO:0000313" key="4">
    <source>
        <dbReference type="Proteomes" id="UP001595387"/>
    </source>
</evidence>
<feature type="coiled-coil region" evidence="1">
    <location>
        <begin position="186"/>
        <end position="213"/>
    </location>
</feature>
<accession>A0ABV7AA38</accession>
<name>A0ABV7AA38_9BACI</name>
<feature type="domain" description="Metanogen output" evidence="2">
    <location>
        <begin position="60"/>
        <end position="146"/>
    </location>
</feature>
<dbReference type="InterPro" id="IPR041359">
    <property type="entry name" value="MetOD1"/>
</dbReference>
<evidence type="ECO:0000313" key="3">
    <source>
        <dbReference type="EMBL" id="MFC2949996.1"/>
    </source>
</evidence>
<dbReference type="RefSeq" id="WP_390307973.1">
    <property type="nucleotide sequence ID" value="NZ_JBHRRZ010000040.1"/>
</dbReference>
<comment type="caution">
    <text evidence="3">The sequence shown here is derived from an EMBL/GenBank/DDBJ whole genome shotgun (WGS) entry which is preliminary data.</text>
</comment>